<dbReference type="InterPro" id="IPR003097">
    <property type="entry name" value="CysJ-like_FAD-binding"/>
</dbReference>
<evidence type="ECO:0000256" key="6">
    <source>
        <dbReference type="ARBA" id="ARBA00022857"/>
    </source>
</evidence>
<dbReference type="WBParaSite" id="ECPE_0000989101-mRNA-1">
    <property type="protein sequence ID" value="ECPE_0000989101-mRNA-1"/>
    <property type="gene ID" value="ECPE_0000989101"/>
</dbReference>
<evidence type="ECO:0000256" key="1">
    <source>
        <dbReference type="ARBA" id="ARBA00001917"/>
    </source>
</evidence>
<dbReference type="GO" id="GO:0050660">
    <property type="term" value="F:flavin adenine dinucleotide binding"/>
    <property type="evidence" value="ECO:0007669"/>
    <property type="project" value="TreeGrafter"/>
</dbReference>
<evidence type="ECO:0000259" key="8">
    <source>
        <dbReference type="PROSITE" id="PS51384"/>
    </source>
</evidence>
<evidence type="ECO:0000256" key="7">
    <source>
        <dbReference type="ARBA" id="ARBA00023002"/>
    </source>
</evidence>
<dbReference type="GO" id="GO:0005829">
    <property type="term" value="C:cytosol"/>
    <property type="evidence" value="ECO:0007669"/>
    <property type="project" value="TreeGrafter"/>
</dbReference>
<name>A0A183ASC5_9TREM</name>
<accession>A0A183ASC5</accession>
<keyword evidence="6" id="KW-0521">NADP</keyword>
<dbReference type="GO" id="GO:0010181">
    <property type="term" value="F:FMN binding"/>
    <property type="evidence" value="ECO:0007669"/>
    <property type="project" value="TreeGrafter"/>
</dbReference>
<dbReference type="InterPro" id="IPR023173">
    <property type="entry name" value="NADPH_Cyt_P450_Rdtase_alpha"/>
</dbReference>
<dbReference type="GO" id="GO:0003958">
    <property type="term" value="F:NADPH-hemoprotein reductase activity"/>
    <property type="evidence" value="ECO:0007669"/>
    <property type="project" value="TreeGrafter"/>
</dbReference>
<evidence type="ECO:0000256" key="3">
    <source>
        <dbReference type="ARBA" id="ARBA00022630"/>
    </source>
</evidence>
<keyword evidence="7" id="KW-0560">Oxidoreductase</keyword>
<dbReference type="AlphaFoldDB" id="A0A183ASC5"/>
<comment type="cofactor">
    <cofactor evidence="2">
        <name>FAD</name>
        <dbReference type="ChEBI" id="CHEBI:57692"/>
    </cofactor>
</comment>
<dbReference type="InterPro" id="IPR017938">
    <property type="entry name" value="Riboflavin_synthase-like_b-brl"/>
</dbReference>
<dbReference type="Gene3D" id="3.40.50.360">
    <property type="match status" value="1"/>
</dbReference>
<dbReference type="SUPFAM" id="SSF63380">
    <property type="entry name" value="Riboflavin synthase domain-like"/>
    <property type="match status" value="1"/>
</dbReference>
<protein>
    <submittedName>
        <fullName evidence="9">FAD-binding FR-type domain-containing protein</fullName>
    </submittedName>
</protein>
<evidence type="ECO:0000256" key="2">
    <source>
        <dbReference type="ARBA" id="ARBA00001974"/>
    </source>
</evidence>
<dbReference type="InterPro" id="IPR017927">
    <property type="entry name" value="FAD-bd_FR_type"/>
</dbReference>
<dbReference type="Pfam" id="PF00667">
    <property type="entry name" value="FAD_binding_1"/>
    <property type="match status" value="1"/>
</dbReference>
<keyword evidence="4" id="KW-0288">FMN</keyword>
<dbReference type="InterPro" id="IPR029039">
    <property type="entry name" value="Flavoprotein-like_sf"/>
</dbReference>
<evidence type="ECO:0000256" key="5">
    <source>
        <dbReference type="ARBA" id="ARBA00022827"/>
    </source>
</evidence>
<reference evidence="9" key="1">
    <citation type="submission" date="2016-06" db="UniProtKB">
        <authorList>
            <consortium name="WormBaseParasite"/>
        </authorList>
    </citation>
    <scope>IDENTIFICATION</scope>
</reference>
<dbReference type="FunFam" id="1.20.990.10:FF:000001">
    <property type="entry name" value="NADPH--cytochrome P450 reductase"/>
    <property type="match status" value="1"/>
</dbReference>
<dbReference type="PANTHER" id="PTHR19384">
    <property type="entry name" value="NITRIC OXIDE SYNTHASE-RELATED"/>
    <property type="match status" value="1"/>
</dbReference>
<evidence type="ECO:0000313" key="9">
    <source>
        <dbReference type="WBParaSite" id="ECPE_0000989101-mRNA-1"/>
    </source>
</evidence>
<dbReference type="PROSITE" id="PS51384">
    <property type="entry name" value="FAD_FR"/>
    <property type="match status" value="1"/>
</dbReference>
<dbReference type="PANTHER" id="PTHR19384:SF17">
    <property type="entry name" value="NADPH--CYTOCHROME P450 REDUCTASE"/>
    <property type="match status" value="1"/>
</dbReference>
<proteinExistence type="predicted"/>
<comment type="cofactor">
    <cofactor evidence="1">
        <name>FMN</name>
        <dbReference type="ChEBI" id="CHEBI:58210"/>
    </cofactor>
</comment>
<organism evidence="9">
    <name type="scientific">Echinostoma caproni</name>
    <dbReference type="NCBI Taxonomy" id="27848"/>
    <lineage>
        <taxon>Eukaryota</taxon>
        <taxon>Metazoa</taxon>
        <taxon>Spiralia</taxon>
        <taxon>Lophotrochozoa</taxon>
        <taxon>Platyhelminthes</taxon>
        <taxon>Trematoda</taxon>
        <taxon>Digenea</taxon>
        <taxon>Plagiorchiida</taxon>
        <taxon>Echinostomata</taxon>
        <taxon>Echinostomatoidea</taxon>
        <taxon>Echinostomatidae</taxon>
        <taxon>Echinostoma</taxon>
    </lineage>
</organism>
<dbReference type="Gene3D" id="1.20.990.10">
    <property type="entry name" value="NADPH-cytochrome p450 Reductase, Chain A, domain 3"/>
    <property type="match status" value="1"/>
</dbReference>
<sequence length="343" mass="38988">LGNSMYTYYNACGKLIDRILRKHGAKRFYRLGLGDELSGMEYTFLDWQTGLVNQLMDYFSLNVAERPNQLPSSRLYRSVPVERHFWKKTKYFSGEPRFIGSYSNQVPPFTADNPFLAPVQVNRELHKSGTRSCRHIELDLRGSGLRYETGDHVAVLPWNSEALVNRIGMLLNIDLDHPISLLAVDSLNPCQQPFPSPCTYRTAFTHYVDITGPPRMNTLRVASHYAKDTKESDRLYLLGSSSPTGKEIYSQWILEQRRSIIDILEEFTSLAIPADVLLERLPRLKPRLYSISSSAQVYPDTVHLACAVVREYTPAGNPVLGFSLFNDRSMTVTTSPHQIAITH</sequence>
<evidence type="ECO:0000256" key="4">
    <source>
        <dbReference type="ARBA" id="ARBA00022643"/>
    </source>
</evidence>
<dbReference type="SUPFAM" id="SSF52218">
    <property type="entry name" value="Flavoproteins"/>
    <property type="match status" value="1"/>
</dbReference>
<feature type="domain" description="FAD-binding FR-type" evidence="8">
    <location>
        <begin position="112"/>
        <end position="250"/>
    </location>
</feature>
<keyword evidence="5" id="KW-0274">FAD</keyword>
<dbReference type="Gene3D" id="2.40.30.10">
    <property type="entry name" value="Translation factors"/>
    <property type="match status" value="1"/>
</dbReference>
<keyword evidence="3" id="KW-0285">Flavoprotein</keyword>